<reference evidence="3" key="1">
    <citation type="submission" date="2023-10" db="EMBL/GenBank/DDBJ databases">
        <authorList>
            <person name="Chen Y."/>
            <person name="Shah S."/>
            <person name="Dougan E. K."/>
            <person name="Thang M."/>
            <person name="Chan C."/>
        </authorList>
    </citation>
    <scope>NUCLEOTIDE SEQUENCE [LARGE SCALE GENOMIC DNA]</scope>
</reference>
<feature type="domain" description="Apple" evidence="2">
    <location>
        <begin position="179"/>
        <end position="239"/>
    </location>
</feature>
<gene>
    <name evidence="3" type="ORF">PCOR1329_LOCUS79111</name>
</gene>
<keyword evidence="4" id="KW-1185">Reference proteome</keyword>
<organism evidence="3 4">
    <name type="scientific">Prorocentrum cordatum</name>
    <dbReference type="NCBI Taxonomy" id="2364126"/>
    <lineage>
        <taxon>Eukaryota</taxon>
        <taxon>Sar</taxon>
        <taxon>Alveolata</taxon>
        <taxon>Dinophyceae</taxon>
        <taxon>Prorocentrales</taxon>
        <taxon>Prorocentraceae</taxon>
        <taxon>Prorocentrum</taxon>
    </lineage>
</organism>
<evidence type="ECO:0000313" key="3">
    <source>
        <dbReference type="EMBL" id="CAK0902520.1"/>
    </source>
</evidence>
<accession>A0ABN9XRM5</accession>
<evidence type="ECO:0000313" key="4">
    <source>
        <dbReference type="Proteomes" id="UP001189429"/>
    </source>
</evidence>
<sequence>MLRLLGNRDLGAAPRQAGAVPDDCLDEQISLAGGPLEPAPDGRRARQAWGCWKPVFGLLGLAALAASWAMQAAPRGQGFRSQGKGAVLKTVEHRGTGCENWQDILSGELNSTSPSECAVACRLQPGCTGFGYQESCEPAGLCRLWSGNCTHRENSCMAHHVMVSPTPIAATVEHRSTGCENWRDIQFGLVGLHSVSVGECAAACQEKPGCTGFGYQESCDPARLCKLWSGNCTHRENSCMAQHVMVSPTPMAATVEHPNTGCDNWDDIGLGSLHSVSLEECSASCQKTPGCKGFGYQKSCDGAKLCHLRGSNCTHVNNGCWAQYDVVAPKPSRFTRGPTLATCNTRSADTSVTLKGVGGGKHVENVCAGAEWTGFNTKVQKHGGGLGEGLPVGRPGCQRHSLSRHG</sequence>
<name>A0ABN9XRM5_9DINO</name>
<protein>
    <recommendedName>
        <fullName evidence="2">Apple domain-containing protein</fullName>
    </recommendedName>
</protein>
<evidence type="ECO:0000259" key="2">
    <source>
        <dbReference type="PROSITE" id="PS50948"/>
    </source>
</evidence>
<evidence type="ECO:0000256" key="1">
    <source>
        <dbReference type="SAM" id="MobiDB-lite"/>
    </source>
</evidence>
<dbReference type="Proteomes" id="UP001189429">
    <property type="component" value="Unassembled WGS sequence"/>
</dbReference>
<comment type="caution">
    <text evidence="3">The sequence shown here is derived from an EMBL/GenBank/DDBJ whole genome shotgun (WGS) entry which is preliminary data.</text>
</comment>
<dbReference type="PROSITE" id="PS50948">
    <property type="entry name" value="PAN"/>
    <property type="match status" value="2"/>
</dbReference>
<feature type="domain" description="Apple" evidence="2">
    <location>
        <begin position="98"/>
        <end position="156"/>
    </location>
</feature>
<feature type="region of interest" description="Disordered" evidence="1">
    <location>
        <begin position="384"/>
        <end position="406"/>
    </location>
</feature>
<dbReference type="InterPro" id="IPR003609">
    <property type="entry name" value="Pan_app"/>
</dbReference>
<dbReference type="EMBL" id="CAUYUJ010021082">
    <property type="protein sequence ID" value="CAK0902520.1"/>
    <property type="molecule type" value="Genomic_DNA"/>
</dbReference>
<proteinExistence type="predicted"/>
<dbReference type="Pfam" id="PF14295">
    <property type="entry name" value="PAN_4"/>
    <property type="match status" value="3"/>
</dbReference>